<evidence type="ECO:0000313" key="3">
    <source>
        <dbReference type="Proteomes" id="UP001432322"/>
    </source>
</evidence>
<organism evidence="2 3">
    <name type="scientific">Pristionchus fissidentatus</name>
    <dbReference type="NCBI Taxonomy" id="1538716"/>
    <lineage>
        <taxon>Eukaryota</taxon>
        <taxon>Metazoa</taxon>
        <taxon>Ecdysozoa</taxon>
        <taxon>Nematoda</taxon>
        <taxon>Chromadorea</taxon>
        <taxon>Rhabditida</taxon>
        <taxon>Rhabditina</taxon>
        <taxon>Diplogasteromorpha</taxon>
        <taxon>Diplogasteroidea</taxon>
        <taxon>Neodiplogasteridae</taxon>
        <taxon>Pristionchus</taxon>
    </lineage>
</organism>
<evidence type="ECO:0000256" key="1">
    <source>
        <dbReference type="SAM" id="MobiDB-lite"/>
    </source>
</evidence>
<evidence type="ECO:0000313" key="2">
    <source>
        <dbReference type="EMBL" id="GMT14021.1"/>
    </source>
</evidence>
<protein>
    <recommendedName>
        <fullName evidence="4">BLOC-1-related complex subunit 5</fullName>
    </recommendedName>
</protein>
<feature type="compositionally biased region" description="Polar residues" evidence="1">
    <location>
        <begin position="18"/>
        <end position="27"/>
    </location>
</feature>
<reference evidence="2" key="1">
    <citation type="submission" date="2023-10" db="EMBL/GenBank/DDBJ databases">
        <title>Genome assembly of Pristionchus species.</title>
        <authorList>
            <person name="Yoshida K."/>
            <person name="Sommer R.J."/>
        </authorList>
    </citation>
    <scope>NUCLEOTIDE SEQUENCE</scope>
    <source>
        <strain evidence="2">RS5133</strain>
    </source>
</reference>
<feature type="region of interest" description="Disordered" evidence="1">
    <location>
        <begin position="138"/>
        <end position="188"/>
    </location>
</feature>
<gene>
    <name evidence="2" type="ORF">PFISCL1PPCAC_5318</name>
</gene>
<dbReference type="Proteomes" id="UP001432322">
    <property type="component" value="Unassembled WGS sequence"/>
</dbReference>
<accession>A0AAV5V3Q1</accession>
<proteinExistence type="predicted"/>
<comment type="caution">
    <text evidence="2">The sequence shown here is derived from an EMBL/GenBank/DDBJ whole genome shotgun (WGS) entry which is preliminary data.</text>
</comment>
<dbReference type="AlphaFoldDB" id="A0AAV5V3Q1"/>
<name>A0AAV5V3Q1_9BILA</name>
<keyword evidence="3" id="KW-1185">Reference proteome</keyword>
<dbReference type="EMBL" id="BTSY01000002">
    <property type="protein sequence ID" value="GMT14021.1"/>
    <property type="molecule type" value="Genomic_DNA"/>
</dbReference>
<feature type="compositionally biased region" description="Low complexity" evidence="1">
    <location>
        <begin position="176"/>
        <end position="188"/>
    </location>
</feature>
<evidence type="ECO:0008006" key="4">
    <source>
        <dbReference type="Google" id="ProtNLM"/>
    </source>
</evidence>
<sequence length="276" mass="31182">MADNDKRDEEQQKYESMMDTTDGASQLPLNQMPTIDLADVQAALAPPEEKLADYQEDYGQDVHLDIINKTMASVMTIQKDIKRVYNNVQKLTLAQNEFKDRQNLMSDQMATMSNALDTLVKNLPPHPVMITQSVQTSGTPIPIVVPPRHGYSNYDSRNRNSPSTSHSRFHSRSRSPSRPYPSRSSSSVLSRQGNVFCTFCDSTSHKTRNCSEILSISHRSAIMSQENRCLRCFRLLNAQHDPECMADDCARGCVNSQNVPIKHCDWFCPLNPNLTQ</sequence>
<feature type="compositionally biased region" description="Basic and acidic residues" evidence="1">
    <location>
        <begin position="1"/>
        <end position="13"/>
    </location>
</feature>
<feature type="region of interest" description="Disordered" evidence="1">
    <location>
        <begin position="1"/>
        <end position="27"/>
    </location>
</feature>